<accession>A0A6P4D352</accession>
<reference evidence="2" key="2">
    <citation type="submission" date="2025-08" db="UniProtKB">
        <authorList>
            <consortium name="RefSeq"/>
        </authorList>
    </citation>
    <scope>IDENTIFICATION</scope>
    <source>
        <tissue evidence="2">Whole plant</tissue>
    </source>
</reference>
<organism evidence="1 2">
    <name type="scientific">Arachis duranensis</name>
    <name type="common">Wild peanut</name>
    <dbReference type="NCBI Taxonomy" id="130453"/>
    <lineage>
        <taxon>Eukaryota</taxon>
        <taxon>Viridiplantae</taxon>
        <taxon>Streptophyta</taxon>
        <taxon>Embryophyta</taxon>
        <taxon>Tracheophyta</taxon>
        <taxon>Spermatophyta</taxon>
        <taxon>Magnoliopsida</taxon>
        <taxon>eudicotyledons</taxon>
        <taxon>Gunneridae</taxon>
        <taxon>Pentapetalae</taxon>
        <taxon>rosids</taxon>
        <taxon>fabids</taxon>
        <taxon>Fabales</taxon>
        <taxon>Fabaceae</taxon>
        <taxon>Papilionoideae</taxon>
        <taxon>50 kb inversion clade</taxon>
        <taxon>dalbergioids sensu lato</taxon>
        <taxon>Dalbergieae</taxon>
        <taxon>Pterocarpus clade</taxon>
        <taxon>Arachis</taxon>
    </lineage>
</organism>
<protein>
    <submittedName>
        <fullName evidence="2">Uncharacterized protein LOC107484582</fullName>
    </submittedName>
</protein>
<dbReference type="AlphaFoldDB" id="A0A6P4D352"/>
<proteinExistence type="predicted"/>
<dbReference type="KEGG" id="adu:107484582"/>
<reference evidence="1" key="1">
    <citation type="journal article" date="2016" name="Nat. Genet.">
        <title>The genome sequences of Arachis duranensis and Arachis ipaensis, the diploid ancestors of cultivated peanut.</title>
        <authorList>
            <person name="Bertioli D.J."/>
            <person name="Cannon S.B."/>
            <person name="Froenicke L."/>
            <person name="Huang G."/>
            <person name="Farmer A.D."/>
            <person name="Cannon E.K."/>
            <person name="Liu X."/>
            <person name="Gao D."/>
            <person name="Clevenger J."/>
            <person name="Dash S."/>
            <person name="Ren L."/>
            <person name="Moretzsohn M.C."/>
            <person name="Shirasawa K."/>
            <person name="Huang W."/>
            <person name="Vidigal B."/>
            <person name="Abernathy B."/>
            <person name="Chu Y."/>
            <person name="Niederhuth C.E."/>
            <person name="Umale P."/>
            <person name="Araujo A.C."/>
            <person name="Kozik A."/>
            <person name="Kim K.D."/>
            <person name="Burow M.D."/>
            <person name="Varshney R.K."/>
            <person name="Wang X."/>
            <person name="Zhang X."/>
            <person name="Barkley N."/>
            <person name="Guimaraes P.M."/>
            <person name="Isobe S."/>
            <person name="Guo B."/>
            <person name="Liao B."/>
            <person name="Stalker H.T."/>
            <person name="Schmitz R.J."/>
            <person name="Scheffler B.E."/>
            <person name="Leal-Bertioli S.C."/>
            <person name="Xun X."/>
            <person name="Jackson S.A."/>
            <person name="Michelmore R."/>
            <person name="Ozias-Akins P."/>
        </authorList>
    </citation>
    <scope>NUCLEOTIDE SEQUENCE [LARGE SCALE GENOMIC DNA]</scope>
    <source>
        <strain evidence="1">cv. V14167</strain>
    </source>
</reference>
<evidence type="ECO:0000313" key="1">
    <source>
        <dbReference type="Proteomes" id="UP000515211"/>
    </source>
</evidence>
<gene>
    <name evidence="2" type="primary">LOC107484582</name>
</gene>
<dbReference type="Proteomes" id="UP000515211">
    <property type="component" value="Chromosome 4"/>
</dbReference>
<dbReference type="RefSeq" id="XP_015960620.2">
    <property type="nucleotide sequence ID" value="XM_016105134.3"/>
</dbReference>
<sequence>MFQFCEYGLSNSKMDLPNCDNQLDVAVRKTSLRDLQSDDKMKKLTFVSCSLLKDKDVGPDSNNVFGSKRLLPHFSVNHLIQQSIGNNAANGHLLYARRKSEAELGKSIACENPSINAYCRYLSQLCCEQETAQIKPLIKVPKVSCFPTFAPFPMTSSMSSSRKPSVPISLGKSPLRLSPVESNYMIASSGSASGNPKGLKSVHWEEQYQQLQMFLRKLDHSDQEEYILILRSLSSVELSRHEIELEKRSIQLSLEEENLWLRWLRRKSQSLNDTWSERGRRPHPLTVLTHGEVANGVTGSILSWELSYGRWGEGHIRCPLLEVDSLREASEKVSVFGGGSLTRQQYQNQHIRWRLGEKSKNRRLCSIIASPLSPSLSPCLSLSRLETLNPGIRCWLPASSSGPRLSSYLLLVF</sequence>
<evidence type="ECO:0000313" key="2">
    <source>
        <dbReference type="RefSeq" id="XP_015960620.2"/>
    </source>
</evidence>
<name>A0A6P4D352_ARADU</name>
<dbReference type="GeneID" id="107484582"/>
<dbReference type="PANTHER" id="PTHR34555">
    <property type="entry name" value="INTEGRAL MEMBRANE HEMOLYSIN-III-LIKE PROTEIN"/>
    <property type="match status" value="1"/>
</dbReference>
<dbReference type="PANTHER" id="PTHR34555:SF1">
    <property type="entry name" value="INTEGRAL MEMBRANE HEMOLYSIN-III-LIKE PROTEIN"/>
    <property type="match status" value="1"/>
</dbReference>
<keyword evidence="1" id="KW-1185">Reference proteome</keyword>